<keyword evidence="1" id="KW-0472">Membrane</keyword>
<proteinExistence type="predicted"/>
<dbReference type="CDD" id="cd14424">
    <property type="entry name" value="CUE_Cue1p_like"/>
    <property type="match status" value="1"/>
</dbReference>
<dbReference type="GO" id="GO:0043130">
    <property type="term" value="F:ubiquitin binding"/>
    <property type="evidence" value="ECO:0007669"/>
    <property type="project" value="InterPro"/>
</dbReference>
<keyword evidence="1" id="KW-0812">Transmembrane</keyword>
<dbReference type="Pfam" id="PF02845">
    <property type="entry name" value="CUE"/>
    <property type="match status" value="1"/>
</dbReference>
<keyword evidence="4" id="KW-1185">Reference proteome</keyword>
<evidence type="ECO:0000313" key="4">
    <source>
        <dbReference type="Proteomes" id="UP001373714"/>
    </source>
</evidence>
<feature type="transmembrane region" description="Helical" evidence="1">
    <location>
        <begin position="20"/>
        <end position="40"/>
    </location>
</feature>
<dbReference type="Proteomes" id="UP001373714">
    <property type="component" value="Unassembled WGS sequence"/>
</dbReference>
<accession>A0AAV9UI60</accession>
<name>A0AAV9UI60_9PEZI</name>
<evidence type="ECO:0000259" key="2">
    <source>
        <dbReference type="PROSITE" id="PS51140"/>
    </source>
</evidence>
<keyword evidence="1" id="KW-1133">Transmembrane helix</keyword>
<reference evidence="3 4" key="1">
    <citation type="submission" date="2019-10" db="EMBL/GenBank/DDBJ databases">
        <authorList>
            <person name="Palmer J.M."/>
        </authorList>
    </citation>
    <scope>NUCLEOTIDE SEQUENCE [LARGE SCALE GENOMIC DNA]</scope>
    <source>
        <strain evidence="3 4">TWF730</strain>
    </source>
</reference>
<comment type="caution">
    <text evidence="3">The sequence shown here is derived from an EMBL/GenBank/DDBJ whole genome shotgun (WGS) entry which is preliminary data.</text>
</comment>
<dbReference type="Gene3D" id="1.10.8.10">
    <property type="entry name" value="DNA helicase RuvA subunit, C-terminal domain"/>
    <property type="match status" value="1"/>
</dbReference>
<sequence length="221" mass="23650">MSSSSSSSSTSQSPSSSEDMAGSIGIPQLIFCAIVAALFYRYVLSPSQASGGPRLAGGRLSRTPVSQEDIDSVRVMFPQISVAAVRWDLEKNGSNVAATTEKILTDGFLPEPPAPVVRQAPSPHPRPPVDNHSGTLGGAVRQHVPATPASSSTVQTLGHSDLITRYQLHSRLETFRPGTSAGQANSVPKKNDKASLFNRGRERRDLMILEARKKMESMLGR</sequence>
<gene>
    <name evidence="3" type="ORF">TWF730_001273</name>
</gene>
<organism evidence="3 4">
    <name type="scientific">Orbilia blumenaviensis</name>
    <dbReference type="NCBI Taxonomy" id="1796055"/>
    <lineage>
        <taxon>Eukaryota</taxon>
        <taxon>Fungi</taxon>
        <taxon>Dikarya</taxon>
        <taxon>Ascomycota</taxon>
        <taxon>Pezizomycotina</taxon>
        <taxon>Orbiliomycetes</taxon>
        <taxon>Orbiliales</taxon>
        <taxon>Orbiliaceae</taxon>
        <taxon>Orbilia</taxon>
    </lineage>
</organism>
<evidence type="ECO:0000313" key="3">
    <source>
        <dbReference type="EMBL" id="KAK6341781.1"/>
    </source>
</evidence>
<dbReference type="SMART" id="SM00546">
    <property type="entry name" value="CUE"/>
    <property type="match status" value="1"/>
</dbReference>
<dbReference type="AlphaFoldDB" id="A0AAV9UI60"/>
<dbReference type="PROSITE" id="PS51140">
    <property type="entry name" value="CUE"/>
    <property type="match status" value="1"/>
</dbReference>
<dbReference type="InterPro" id="IPR003892">
    <property type="entry name" value="CUE"/>
</dbReference>
<dbReference type="EMBL" id="JAVHNS010000010">
    <property type="protein sequence ID" value="KAK6341781.1"/>
    <property type="molecule type" value="Genomic_DNA"/>
</dbReference>
<evidence type="ECO:0000256" key="1">
    <source>
        <dbReference type="SAM" id="Phobius"/>
    </source>
</evidence>
<feature type="domain" description="CUE" evidence="2">
    <location>
        <begin position="65"/>
        <end position="108"/>
    </location>
</feature>
<protein>
    <recommendedName>
        <fullName evidence="2">CUE domain-containing protein</fullName>
    </recommendedName>
</protein>